<evidence type="ECO:0000259" key="4">
    <source>
        <dbReference type="PROSITE" id="PS50268"/>
    </source>
</evidence>
<dbReference type="Gene3D" id="2.60.40.60">
    <property type="entry name" value="Cadherins"/>
    <property type="match status" value="2"/>
</dbReference>
<dbReference type="PRINTS" id="PR00205">
    <property type="entry name" value="CADHERIN"/>
</dbReference>
<dbReference type="PANTHER" id="PTHR24026">
    <property type="entry name" value="FAT ATYPICAL CADHERIN-RELATED"/>
    <property type="match status" value="1"/>
</dbReference>
<evidence type="ECO:0000256" key="1">
    <source>
        <dbReference type="ARBA" id="ARBA00022692"/>
    </source>
</evidence>
<dbReference type="EMBL" id="CP092871">
    <property type="protein sequence ID" value="UYV72306.1"/>
    <property type="molecule type" value="Genomic_DNA"/>
</dbReference>
<reference evidence="5 6" key="1">
    <citation type="submission" date="2022-01" db="EMBL/GenBank/DDBJ databases">
        <title>A chromosomal length assembly of Cordylochernes scorpioides.</title>
        <authorList>
            <person name="Zeh D."/>
            <person name="Zeh J."/>
        </authorList>
    </citation>
    <scope>NUCLEOTIDE SEQUENCE [LARGE SCALE GENOMIC DNA]</scope>
    <source>
        <strain evidence="5">IN4F17</strain>
        <tissue evidence="5">Whole Body</tissue>
    </source>
</reference>
<dbReference type="PANTHER" id="PTHR24026:SF133">
    <property type="entry name" value="CADHERIN-RELATED FAMILY MEMBER 2"/>
    <property type="match status" value="1"/>
</dbReference>
<organism evidence="5 6">
    <name type="scientific">Cordylochernes scorpioides</name>
    <dbReference type="NCBI Taxonomy" id="51811"/>
    <lineage>
        <taxon>Eukaryota</taxon>
        <taxon>Metazoa</taxon>
        <taxon>Ecdysozoa</taxon>
        <taxon>Arthropoda</taxon>
        <taxon>Chelicerata</taxon>
        <taxon>Arachnida</taxon>
        <taxon>Pseudoscorpiones</taxon>
        <taxon>Cheliferoidea</taxon>
        <taxon>Chernetidae</taxon>
        <taxon>Cordylochernes</taxon>
    </lineage>
</organism>
<sequence>MSSNDDMWMSPGDGGDHFKMEEMTGVLSVNVSPDREKIPAYLLRVFAVDTANNTGTANVHVTIKDENDWTPTFLNETSLFNVTEGPKSVGSRIGLPIVDYDEGPNRQIEVAIVEGNTDKHFQLDYSEEQGVSGAILVRQHSHGRELITKIPAYISIIFQKLVGITQNPYLN</sequence>
<gene>
    <name evidence="5" type="ORF">LAZ67_9002568</name>
</gene>
<dbReference type="InterPro" id="IPR002126">
    <property type="entry name" value="Cadherin-like_dom"/>
</dbReference>
<keyword evidence="2" id="KW-0472">Membrane</keyword>
<dbReference type="SUPFAM" id="SSF49313">
    <property type="entry name" value="Cadherin-like"/>
    <property type="match status" value="2"/>
</dbReference>
<evidence type="ECO:0000313" key="6">
    <source>
        <dbReference type="Proteomes" id="UP001235939"/>
    </source>
</evidence>
<evidence type="ECO:0000256" key="2">
    <source>
        <dbReference type="ARBA" id="ARBA00022989"/>
    </source>
</evidence>
<protein>
    <recommendedName>
        <fullName evidence="4">Cadherin domain-containing protein</fullName>
    </recommendedName>
</protein>
<proteinExistence type="predicted"/>
<keyword evidence="1" id="KW-0812">Transmembrane</keyword>
<keyword evidence="3" id="KW-0106">Calcium</keyword>
<keyword evidence="2" id="KW-1133">Transmembrane helix</keyword>
<dbReference type="InterPro" id="IPR015919">
    <property type="entry name" value="Cadherin-like_sf"/>
</dbReference>
<name>A0ABY6KTY4_9ARAC</name>
<evidence type="ECO:0000256" key="3">
    <source>
        <dbReference type="PROSITE-ProRule" id="PRU00043"/>
    </source>
</evidence>
<dbReference type="CDD" id="cd11304">
    <property type="entry name" value="Cadherin_repeat"/>
    <property type="match status" value="1"/>
</dbReference>
<evidence type="ECO:0000313" key="5">
    <source>
        <dbReference type="EMBL" id="UYV72306.1"/>
    </source>
</evidence>
<keyword evidence="6" id="KW-1185">Reference proteome</keyword>
<feature type="domain" description="Cadherin" evidence="4">
    <location>
        <begin position="18"/>
        <end position="73"/>
    </location>
</feature>
<dbReference type="SMART" id="SM00112">
    <property type="entry name" value="CA"/>
    <property type="match status" value="1"/>
</dbReference>
<dbReference type="Proteomes" id="UP001235939">
    <property type="component" value="Chromosome 09"/>
</dbReference>
<accession>A0ABY6KTY4</accession>
<dbReference type="PROSITE" id="PS50268">
    <property type="entry name" value="CADHERIN_2"/>
    <property type="match status" value="1"/>
</dbReference>